<dbReference type="PANTHER" id="PTHR48047">
    <property type="entry name" value="GLYCOSYLTRANSFERASE"/>
    <property type="match status" value="1"/>
</dbReference>
<protein>
    <recommendedName>
        <fullName evidence="4">Glycosyltransferase</fullName>
        <ecNumber evidence="4">2.4.1.-</ecNumber>
    </recommendedName>
</protein>
<organism evidence="6 7">
    <name type="scientific">Stephania cephalantha</name>
    <dbReference type="NCBI Taxonomy" id="152367"/>
    <lineage>
        <taxon>Eukaryota</taxon>
        <taxon>Viridiplantae</taxon>
        <taxon>Streptophyta</taxon>
        <taxon>Embryophyta</taxon>
        <taxon>Tracheophyta</taxon>
        <taxon>Spermatophyta</taxon>
        <taxon>Magnoliopsida</taxon>
        <taxon>Ranunculales</taxon>
        <taxon>Menispermaceae</taxon>
        <taxon>Menispermoideae</taxon>
        <taxon>Cissampelideae</taxon>
        <taxon>Stephania</taxon>
    </lineage>
</organism>
<proteinExistence type="inferred from homology"/>
<feature type="domain" description="Glycosyltransferase N-terminal" evidence="5">
    <location>
        <begin position="14"/>
        <end position="136"/>
    </location>
</feature>
<dbReference type="EC" id="2.4.1.-" evidence="4"/>
<keyword evidence="2 3" id="KW-0808">Transferase</keyword>
<evidence type="ECO:0000256" key="4">
    <source>
        <dbReference type="RuleBase" id="RU362057"/>
    </source>
</evidence>
<comment type="similarity">
    <text evidence="1 3">Belongs to the UDP-glycosyltransferase family.</text>
</comment>
<dbReference type="SUPFAM" id="SSF53756">
    <property type="entry name" value="UDP-Glycosyltransferase/glycogen phosphorylase"/>
    <property type="match status" value="1"/>
</dbReference>
<dbReference type="InterPro" id="IPR002213">
    <property type="entry name" value="UDP_glucos_trans"/>
</dbReference>
<name>A0AAP0EXB6_9MAGN</name>
<dbReference type="GO" id="GO:0035251">
    <property type="term" value="F:UDP-glucosyltransferase activity"/>
    <property type="evidence" value="ECO:0007669"/>
    <property type="project" value="TreeGrafter"/>
</dbReference>
<keyword evidence="7" id="KW-1185">Reference proteome</keyword>
<evidence type="ECO:0000259" key="5">
    <source>
        <dbReference type="Pfam" id="PF26168"/>
    </source>
</evidence>
<evidence type="ECO:0000256" key="2">
    <source>
        <dbReference type="ARBA" id="ARBA00022679"/>
    </source>
</evidence>
<dbReference type="Pfam" id="PF26168">
    <property type="entry name" value="Glyco_transf_N"/>
    <property type="match status" value="1"/>
</dbReference>
<dbReference type="InterPro" id="IPR058980">
    <property type="entry name" value="Glyco_transf_N"/>
</dbReference>
<evidence type="ECO:0000256" key="3">
    <source>
        <dbReference type="RuleBase" id="RU003718"/>
    </source>
</evidence>
<keyword evidence="3" id="KW-0328">Glycosyltransferase</keyword>
<dbReference type="Pfam" id="PF00201">
    <property type="entry name" value="UDPGT"/>
    <property type="match status" value="1"/>
</dbReference>
<dbReference type="FunFam" id="3.40.50.2000:FF:000064">
    <property type="entry name" value="Glycosyltransferase"/>
    <property type="match status" value="1"/>
</dbReference>
<evidence type="ECO:0000313" key="6">
    <source>
        <dbReference type="EMBL" id="KAK9101074.1"/>
    </source>
</evidence>
<dbReference type="PANTHER" id="PTHR48047:SF61">
    <property type="entry name" value="OS04G0273600 PROTEIN"/>
    <property type="match status" value="1"/>
</dbReference>
<dbReference type="Proteomes" id="UP001419268">
    <property type="component" value="Unassembled WGS sequence"/>
</dbReference>
<sequence length="547" mass="60430">MADDSTSGGPPPPTVVLFPFMAQGHLNPFLDLARLLAVRSPSLSITIVSTPATTLSLRPRFLRRHPSVHFADLSVHLPSHSTDALSTPAAVSHFYRTSHSLLSGPFLRLLRSLPCPPTCVVSDMFLAFAVDAAHTVGSKHVTLYTSGPFAMSIYNSIWSYFPHKKKNMDDDDADVIIRLPGLPDSITVERSQISENMNRADPDDPSCWFAKRQAELNRGSDGSLWNTVELGAPTPQRNQMNIMSLSRIKLTASVSIRVPVLFSLPLLDTLGSNVQLELVLEKSSLEYWAENSFDGEPKPVWAIGPLLPLSEKEYERGGKVPGMSPAEIVEWLDQNPPKSTIYVSFGSQNSIPRPQMRELARGLELSNQPFIWVLRNPTGINIEDEFQSEWLPEGFVERMRETQQGLLVRNWAPQIEILSHGSIGAFLSHCGWNSVLESLSRGVPLIGWPLGSEQFYNAKLLVEELGACMEVARGFDAAVNGEELAGKVREAVAGEAAEEMRRRVERLSVEMRRAVEEVDGVKGSSLRALDEFLGILPTWNNEVSPCG</sequence>
<dbReference type="CDD" id="cd03784">
    <property type="entry name" value="GT1_Gtf-like"/>
    <property type="match status" value="1"/>
</dbReference>
<dbReference type="Gene3D" id="3.40.50.2000">
    <property type="entry name" value="Glycogen Phosphorylase B"/>
    <property type="match status" value="3"/>
</dbReference>
<dbReference type="PROSITE" id="PS00375">
    <property type="entry name" value="UDPGT"/>
    <property type="match status" value="1"/>
</dbReference>
<evidence type="ECO:0000313" key="7">
    <source>
        <dbReference type="Proteomes" id="UP001419268"/>
    </source>
</evidence>
<dbReference type="EMBL" id="JBBNAG010000010">
    <property type="protein sequence ID" value="KAK9101074.1"/>
    <property type="molecule type" value="Genomic_DNA"/>
</dbReference>
<gene>
    <name evidence="6" type="ORF">Scep_024504</name>
</gene>
<reference evidence="6 7" key="1">
    <citation type="submission" date="2024-01" db="EMBL/GenBank/DDBJ databases">
        <title>Genome assemblies of Stephania.</title>
        <authorList>
            <person name="Yang L."/>
        </authorList>
    </citation>
    <scope>NUCLEOTIDE SEQUENCE [LARGE SCALE GENOMIC DNA]</scope>
    <source>
        <strain evidence="6">JXDWG</strain>
        <tissue evidence="6">Leaf</tissue>
    </source>
</reference>
<comment type="caution">
    <text evidence="6">The sequence shown here is derived from an EMBL/GenBank/DDBJ whole genome shotgun (WGS) entry which is preliminary data.</text>
</comment>
<accession>A0AAP0EXB6</accession>
<evidence type="ECO:0000256" key="1">
    <source>
        <dbReference type="ARBA" id="ARBA00009995"/>
    </source>
</evidence>
<dbReference type="InterPro" id="IPR035595">
    <property type="entry name" value="UDP_glycos_trans_CS"/>
</dbReference>
<dbReference type="AlphaFoldDB" id="A0AAP0EXB6"/>